<dbReference type="SUPFAM" id="SSF54631">
    <property type="entry name" value="CBS-domain pair"/>
    <property type="match status" value="1"/>
</dbReference>
<comment type="caution">
    <text evidence="13">The sequence shown here is derived from an EMBL/GenBank/DDBJ whole genome shotgun (WGS) entry which is preliminary data.</text>
</comment>
<comment type="subcellular location">
    <subcellularLocation>
        <location evidence="1">Cell membrane</location>
        <topology evidence="1">Multi-pass membrane protein</topology>
    </subcellularLocation>
</comment>
<proteinExistence type="predicted"/>
<dbReference type="Pfam" id="PF03471">
    <property type="entry name" value="CorC_HlyC"/>
    <property type="match status" value="1"/>
</dbReference>
<dbReference type="InterPro" id="IPR016169">
    <property type="entry name" value="FAD-bd_PCMH_sub2"/>
</dbReference>
<dbReference type="InterPro" id="IPR000644">
    <property type="entry name" value="CBS_dom"/>
</dbReference>
<keyword evidence="6 8" id="KW-0129">CBS domain</keyword>
<dbReference type="SUPFAM" id="SSF56176">
    <property type="entry name" value="FAD-binding/transporter-associated domain-like"/>
    <property type="match status" value="1"/>
</dbReference>
<feature type="transmembrane region" description="Helical" evidence="10">
    <location>
        <begin position="99"/>
        <end position="120"/>
    </location>
</feature>
<keyword evidence="2" id="KW-1003">Cell membrane</keyword>
<feature type="transmembrane region" description="Helical" evidence="10">
    <location>
        <begin position="6"/>
        <end position="26"/>
    </location>
</feature>
<dbReference type="InterPro" id="IPR036318">
    <property type="entry name" value="FAD-bd_PCMH-like_sf"/>
</dbReference>
<dbReference type="InterPro" id="IPR044751">
    <property type="entry name" value="Ion_transp-like_CBS"/>
</dbReference>
<dbReference type="EMBL" id="PSKQ01000017">
    <property type="protein sequence ID" value="MBE8720481.1"/>
    <property type="molecule type" value="Genomic_DNA"/>
</dbReference>
<evidence type="ECO:0000256" key="2">
    <source>
        <dbReference type="ARBA" id="ARBA00022475"/>
    </source>
</evidence>
<dbReference type="Pfam" id="PF00571">
    <property type="entry name" value="CBS"/>
    <property type="match status" value="1"/>
</dbReference>
<protein>
    <submittedName>
        <fullName evidence="13">HlyC/CorC family transporter</fullName>
    </submittedName>
</protein>
<keyword evidence="3 9" id="KW-0812">Transmembrane</keyword>
<evidence type="ECO:0000256" key="3">
    <source>
        <dbReference type="ARBA" id="ARBA00022692"/>
    </source>
</evidence>
<dbReference type="InterPro" id="IPR005170">
    <property type="entry name" value="Transptr-assoc_dom"/>
</dbReference>
<feature type="transmembrane region" description="Helical" evidence="10">
    <location>
        <begin position="56"/>
        <end position="79"/>
    </location>
</feature>
<dbReference type="PROSITE" id="PS51846">
    <property type="entry name" value="CNNM"/>
    <property type="match status" value="1"/>
</dbReference>
<dbReference type="PANTHER" id="PTHR43099">
    <property type="entry name" value="UPF0053 PROTEIN YRKA"/>
    <property type="match status" value="1"/>
</dbReference>
<evidence type="ECO:0000256" key="1">
    <source>
        <dbReference type="ARBA" id="ARBA00004651"/>
    </source>
</evidence>
<organism evidence="13 14">
    <name type="scientific">Sphingobacterium pedocola</name>
    <dbReference type="NCBI Taxonomy" id="2082722"/>
    <lineage>
        <taxon>Bacteria</taxon>
        <taxon>Pseudomonadati</taxon>
        <taxon>Bacteroidota</taxon>
        <taxon>Sphingobacteriia</taxon>
        <taxon>Sphingobacteriales</taxon>
        <taxon>Sphingobacteriaceae</taxon>
        <taxon>Sphingobacterium</taxon>
    </lineage>
</organism>
<evidence type="ECO:0000256" key="6">
    <source>
        <dbReference type="ARBA" id="ARBA00023122"/>
    </source>
</evidence>
<evidence type="ECO:0000259" key="12">
    <source>
        <dbReference type="PROSITE" id="PS51846"/>
    </source>
</evidence>
<evidence type="ECO:0000256" key="4">
    <source>
        <dbReference type="ARBA" id="ARBA00022737"/>
    </source>
</evidence>
<accession>A0ABR9T558</accession>
<sequence>MITEIVIILALILFNGVLSASEIAIVSSRKARLQAASAKNPGAKAAIKLKERPNQFLSTVQIGITLIGILTGFFSGGSISAYLSEIFSKNTYLAPYSDQLSVVLVVLVITYLSLVVGELVPKRIGMAIPEKYSAIIAIPMTALSKVVKPFVWLLSISTDFLVKLMNIKVSKNTVTEEEIKALVDEGVDSGVIEGFEHDLVDRLLNIGDKRAINMMVHRSDITYLDLENTFEENKKNILESEHTEYPVCDGNFDNIKGIVHTKTLLKSYIKGTEIELEKLVQPIPFVNENSSIYNVLEVLKNAHVLQAIVIDEYGSPQGIITMKDILAGLVGSYDNINEPKNKLFRQREDGSFILDGRYQLDDFFEKFEIGLSEDDEEEIGNITTVGGLVFLLLDHVPIEGEIITFKGYQFEVIDMDGNRIDKVAFTIIKDHNGSESFNID</sequence>
<evidence type="ECO:0000256" key="7">
    <source>
        <dbReference type="ARBA" id="ARBA00023136"/>
    </source>
</evidence>
<evidence type="ECO:0000259" key="11">
    <source>
        <dbReference type="PROSITE" id="PS51371"/>
    </source>
</evidence>
<keyword evidence="4" id="KW-0677">Repeat</keyword>
<dbReference type="Gene3D" id="3.30.465.10">
    <property type="match status" value="1"/>
</dbReference>
<dbReference type="InterPro" id="IPR002550">
    <property type="entry name" value="CNNM"/>
</dbReference>
<dbReference type="PANTHER" id="PTHR43099:SF2">
    <property type="entry name" value="UPF0053 PROTEIN YRKA"/>
    <property type="match status" value="1"/>
</dbReference>
<dbReference type="PROSITE" id="PS51371">
    <property type="entry name" value="CBS"/>
    <property type="match status" value="1"/>
</dbReference>
<dbReference type="SMART" id="SM01091">
    <property type="entry name" value="CorC_HlyC"/>
    <property type="match status" value="1"/>
</dbReference>
<evidence type="ECO:0000313" key="14">
    <source>
        <dbReference type="Proteomes" id="UP000618319"/>
    </source>
</evidence>
<dbReference type="CDD" id="cd04590">
    <property type="entry name" value="CBS_pair_CorC_HlyC_assoc"/>
    <property type="match status" value="1"/>
</dbReference>
<dbReference type="InterPro" id="IPR051676">
    <property type="entry name" value="UPF0053_domain"/>
</dbReference>
<feature type="transmembrane region" description="Helical" evidence="10">
    <location>
        <begin position="132"/>
        <end position="154"/>
    </location>
</feature>
<evidence type="ECO:0000256" key="9">
    <source>
        <dbReference type="PROSITE-ProRule" id="PRU01193"/>
    </source>
</evidence>
<dbReference type="RefSeq" id="WP_196938161.1">
    <property type="nucleotide sequence ID" value="NZ_MU158689.1"/>
</dbReference>
<dbReference type="Pfam" id="PF01595">
    <property type="entry name" value="CNNM"/>
    <property type="match status" value="1"/>
</dbReference>
<dbReference type="Gene3D" id="3.10.580.10">
    <property type="entry name" value="CBS-domain"/>
    <property type="match status" value="1"/>
</dbReference>
<feature type="domain" description="CBS" evidence="11">
    <location>
        <begin position="279"/>
        <end position="338"/>
    </location>
</feature>
<dbReference type="InterPro" id="IPR046342">
    <property type="entry name" value="CBS_dom_sf"/>
</dbReference>
<keyword evidence="14" id="KW-1185">Reference proteome</keyword>
<dbReference type="Proteomes" id="UP000618319">
    <property type="component" value="Unassembled WGS sequence"/>
</dbReference>
<keyword evidence="5 9" id="KW-1133">Transmembrane helix</keyword>
<keyword evidence="7 9" id="KW-0472">Membrane</keyword>
<gene>
    <name evidence="13" type="ORF">C4F40_07070</name>
</gene>
<reference evidence="13 14" key="1">
    <citation type="submission" date="2018-02" db="EMBL/GenBank/DDBJ databases">
        <title>Sphingobacterium KA21.</title>
        <authorList>
            <person name="Vasarhelyi B.M."/>
            <person name="Deshmukh S."/>
            <person name="Balint B."/>
            <person name="Kukolya J."/>
        </authorList>
    </citation>
    <scope>NUCLEOTIDE SEQUENCE [LARGE SCALE GENOMIC DNA]</scope>
    <source>
        <strain evidence="13 14">Ka21</strain>
    </source>
</reference>
<evidence type="ECO:0000256" key="8">
    <source>
        <dbReference type="PROSITE-ProRule" id="PRU00703"/>
    </source>
</evidence>
<name>A0ABR9T558_9SPHI</name>
<evidence type="ECO:0000256" key="5">
    <source>
        <dbReference type="ARBA" id="ARBA00022989"/>
    </source>
</evidence>
<evidence type="ECO:0000256" key="10">
    <source>
        <dbReference type="SAM" id="Phobius"/>
    </source>
</evidence>
<evidence type="ECO:0000313" key="13">
    <source>
        <dbReference type="EMBL" id="MBE8720481.1"/>
    </source>
</evidence>
<feature type="domain" description="CNNM transmembrane" evidence="12">
    <location>
        <begin position="1"/>
        <end position="196"/>
    </location>
</feature>